<evidence type="ECO:0000313" key="4">
    <source>
        <dbReference type="Proteomes" id="UP001367676"/>
    </source>
</evidence>
<reference evidence="3 4" key="1">
    <citation type="submission" date="2024-03" db="EMBL/GenBank/DDBJ databases">
        <title>Adaptation during the transition from Ophiocordyceps entomopathogen to insect associate is accompanied by gene loss and intensified selection.</title>
        <authorList>
            <person name="Ward C.M."/>
            <person name="Onetto C.A."/>
            <person name="Borneman A.R."/>
        </authorList>
    </citation>
    <scope>NUCLEOTIDE SEQUENCE [LARGE SCALE GENOMIC DNA]</scope>
    <source>
        <strain evidence="3">AWRI1</strain>
        <tissue evidence="3">Single Adult Female</tissue>
    </source>
</reference>
<dbReference type="EMBL" id="JBBCAQ010000017">
    <property type="protein sequence ID" value="KAK7597809.1"/>
    <property type="molecule type" value="Genomic_DNA"/>
</dbReference>
<sequence>MSASLWHLEEGHNAIVVRDDKRKQDVYRGVLLSYSIEQKNKLCQDYFHAQLYSEANYVEKIRETKIDPRVTDNTENSGDPITHTLQVKNLTIDQNASSNEQDIFFECTVRRIKVRPPEKFEYFLSSAFRSGWMYVGLWDYDNWNEKNDLHLKLDHYMGTSPKYEETKIEELEKKYFNIRETIDELAKESQEYVDLIERKSDLLTLTKWQQLILCDTLLSSPAYRDDDLRGSRFQSARRWLNEKNKGKSQLVEFKKSIKIKTKKIGIKEMKISVLIDQTMSASMWNLEEGRNAMVVRDDKRKQGELNQIISYTPTILISDVYRGVLLSYSIEQKNKLCQDYFHAQLYIEENYVEKIPETKIDPRVTDESENSGDPTHTLQVKNLTIDQNASSNEQDIFFECAVRRIKVRKPVNDQCFLSSAFRSGWMYVGLWDYDNWNEKNDLHLKLDHYMGTSPKYEETKIEELEKKYFNIRETIDELAKESPEYVDLIERKSDLLTLTKWQQLILCDTLLSSPAYRDDDLKGGRSQSSRRWLNEKNKDFNRGVLLSYSTKYKNELCKDLYHAQLYEEGVDKFLTEEDPGEPPLKKARMTDVTVGSDISGMIEASVSQRRPSTGESVAEEATSSAGTAMDVDSEMKVTDDPTNSGLPIHALVVKTVIVGEKALPEHDLYFTCALLNSKTRKPSENLYLFSSAFLSGWYYISTLVDQHRDRAMLSHYLIKSPEFINLSRNDLEEQYVNMRQGIEALRAESPEYLTLIEKKNILLSLNEFQRKLLCANVLSSSVYHQKDRIEVTKEFLEKTEQSFKKFDRLRLKFNKSKYRDLKFQVNSCIPCYGFEDYSRVNDKDSSPEYDLCMTQSYNDRDSLYVVIENDLQGSWLLRHYFENISIMANAKETPTEGIIFEIQV</sequence>
<organism evidence="3 4">
    <name type="scientific">Parthenolecanium corni</name>
    <dbReference type="NCBI Taxonomy" id="536013"/>
    <lineage>
        <taxon>Eukaryota</taxon>
        <taxon>Metazoa</taxon>
        <taxon>Ecdysozoa</taxon>
        <taxon>Arthropoda</taxon>
        <taxon>Hexapoda</taxon>
        <taxon>Insecta</taxon>
        <taxon>Pterygota</taxon>
        <taxon>Neoptera</taxon>
        <taxon>Paraneoptera</taxon>
        <taxon>Hemiptera</taxon>
        <taxon>Sternorrhyncha</taxon>
        <taxon>Coccoidea</taxon>
        <taxon>Coccidae</taxon>
        <taxon>Parthenolecanium</taxon>
    </lineage>
</organism>
<dbReference type="Proteomes" id="UP001367676">
    <property type="component" value="Unassembled WGS sequence"/>
</dbReference>
<evidence type="ECO:0000256" key="1">
    <source>
        <dbReference type="SAM" id="Coils"/>
    </source>
</evidence>
<keyword evidence="4" id="KW-1185">Reference proteome</keyword>
<feature type="region of interest" description="Disordered" evidence="2">
    <location>
        <begin position="605"/>
        <end position="625"/>
    </location>
</feature>
<dbReference type="AlphaFoldDB" id="A0AAN9TLJ6"/>
<name>A0AAN9TLJ6_9HEMI</name>
<feature type="coiled-coil region" evidence="1">
    <location>
        <begin position="168"/>
        <end position="198"/>
    </location>
</feature>
<proteinExistence type="predicted"/>
<comment type="caution">
    <text evidence="3">The sequence shown here is derived from an EMBL/GenBank/DDBJ whole genome shotgun (WGS) entry which is preliminary data.</text>
</comment>
<gene>
    <name evidence="3" type="ORF">V9T40_010034</name>
</gene>
<evidence type="ECO:0000256" key="2">
    <source>
        <dbReference type="SAM" id="MobiDB-lite"/>
    </source>
</evidence>
<protein>
    <submittedName>
        <fullName evidence="3">Uncharacterized protein</fullName>
    </submittedName>
</protein>
<keyword evidence="1" id="KW-0175">Coiled coil</keyword>
<evidence type="ECO:0000313" key="3">
    <source>
        <dbReference type="EMBL" id="KAK7597809.1"/>
    </source>
</evidence>
<accession>A0AAN9TLJ6</accession>